<keyword evidence="2" id="KW-0732">Signal</keyword>
<dbReference type="SMART" id="SM00935">
    <property type="entry name" value="OmpH"/>
    <property type="match status" value="1"/>
</dbReference>
<dbReference type="InterPro" id="IPR005632">
    <property type="entry name" value="Chaperone_Skp"/>
</dbReference>
<dbReference type="PANTHER" id="PTHR35089">
    <property type="entry name" value="CHAPERONE PROTEIN SKP"/>
    <property type="match status" value="1"/>
</dbReference>
<dbReference type="PANTHER" id="PTHR35089:SF1">
    <property type="entry name" value="CHAPERONE PROTEIN SKP"/>
    <property type="match status" value="1"/>
</dbReference>
<organism evidence="3">
    <name type="scientific">hydrothermal vent metagenome</name>
    <dbReference type="NCBI Taxonomy" id="652676"/>
    <lineage>
        <taxon>unclassified sequences</taxon>
        <taxon>metagenomes</taxon>
        <taxon>ecological metagenomes</taxon>
    </lineage>
</organism>
<sequence>MNVLKKLGGVILAVVVLAAFSLSSGVARAGNISVAVLNMQQVVLGSDAGIAGRRIMEKKARELRATFRADGEALAALQKEIQKKSSVWSEEKKQEKALEFQKKRRDLQVKQADAKLEMKSLQDKQLAPILKELKPVVAEVAKKKGYTLILPKSSVIYAADSIDISAEVTKALNARMKKSMNK</sequence>
<dbReference type="AlphaFoldDB" id="A0A3B0VMY4"/>
<dbReference type="GO" id="GO:0051082">
    <property type="term" value="F:unfolded protein binding"/>
    <property type="evidence" value="ECO:0007669"/>
    <property type="project" value="InterPro"/>
</dbReference>
<dbReference type="GO" id="GO:0005829">
    <property type="term" value="C:cytosol"/>
    <property type="evidence" value="ECO:0007669"/>
    <property type="project" value="TreeGrafter"/>
</dbReference>
<evidence type="ECO:0008006" key="4">
    <source>
        <dbReference type="Google" id="ProtNLM"/>
    </source>
</evidence>
<protein>
    <recommendedName>
        <fullName evidence="4">Outer membrane protein H</fullName>
    </recommendedName>
</protein>
<dbReference type="Pfam" id="PF03938">
    <property type="entry name" value="OmpH"/>
    <property type="match status" value="1"/>
</dbReference>
<dbReference type="GO" id="GO:0050821">
    <property type="term" value="P:protein stabilization"/>
    <property type="evidence" value="ECO:0007669"/>
    <property type="project" value="TreeGrafter"/>
</dbReference>
<evidence type="ECO:0000256" key="2">
    <source>
        <dbReference type="ARBA" id="ARBA00022729"/>
    </source>
</evidence>
<dbReference type="SUPFAM" id="SSF111384">
    <property type="entry name" value="OmpH-like"/>
    <property type="match status" value="1"/>
</dbReference>
<dbReference type="Gene3D" id="3.30.910.20">
    <property type="entry name" value="Skp domain"/>
    <property type="match status" value="1"/>
</dbReference>
<gene>
    <name evidence="3" type="ORF">MNBD_DELTA04-1526</name>
</gene>
<evidence type="ECO:0000256" key="1">
    <source>
        <dbReference type="ARBA" id="ARBA00009091"/>
    </source>
</evidence>
<evidence type="ECO:0000313" key="3">
    <source>
        <dbReference type="EMBL" id="VAW40442.1"/>
    </source>
</evidence>
<reference evidence="3" key="1">
    <citation type="submission" date="2018-06" db="EMBL/GenBank/DDBJ databases">
        <authorList>
            <person name="Zhirakovskaya E."/>
        </authorList>
    </citation>
    <scope>NUCLEOTIDE SEQUENCE</scope>
</reference>
<dbReference type="InterPro" id="IPR024930">
    <property type="entry name" value="Skp_dom_sf"/>
</dbReference>
<comment type="similarity">
    <text evidence="1">Belongs to the Skp family.</text>
</comment>
<dbReference type="EMBL" id="UOEY01000102">
    <property type="protein sequence ID" value="VAW40442.1"/>
    <property type="molecule type" value="Genomic_DNA"/>
</dbReference>
<proteinExistence type="inferred from homology"/>
<name>A0A3B0VMY4_9ZZZZ</name>
<accession>A0A3B0VMY4</accession>